<protein>
    <recommendedName>
        <fullName evidence="1">Reverse transcriptase domain-containing protein</fullName>
    </recommendedName>
</protein>
<dbReference type="InterPro" id="IPR043502">
    <property type="entry name" value="DNA/RNA_pol_sf"/>
</dbReference>
<gene>
    <name evidence="2" type="ORF">TSUD_215290</name>
</gene>
<dbReference type="AlphaFoldDB" id="A0A2Z6MI61"/>
<name>A0A2Z6MI61_TRISU</name>
<dbReference type="EMBL" id="DF973466">
    <property type="protein sequence ID" value="GAU31728.1"/>
    <property type="molecule type" value="Genomic_DNA"/>
</dbReference>
<organism evidence="2 3">
    <name type="scientific">Trifolium subterraneum</name>
    <name type="common">Subterranean clover</name>
    <dbReference type="NCBI Taxonomy" id="3900"/>
    <lineage>
        <taxon>Eukaryota</taxon>
        <taxon>Viridiplantae</taxon>
        <taxon>Streptophyta</taxon>
        <taxon>Embryophyta</taxon>
        <taxon>Tracheophyta</taxon>
        <taxon>Spermatophyta</taxon>
        <taxon>Magnoliopsida</taxon>
        <taxon>eudicotyledons</taxon>
        <taxon>Gunneridae</taxon>
        <taxon>Pentapetalae</taxon>
        <taxon>rosids</taxon>
        <taxon>fabids</taxon>
        <taxon>Fabales</taxon>
        <taxon>Fabaceae</taxon>
        <taxon>Papilionoideae</taxon>
        <taxon>50 kb inversion clade</taxon>
        <taxon>NPAAA clade</taxon>
        <taxon>Hologalegina</taxon>
        <taxon>IRL clade</taxon>
        <taxon>Trifolieae</taxon>
        <taxon>Trifolium</taxon>
    </lineage>
</organism>
<dbReference type="InterPro" id="IPR000477">
    <property type="entry name" value="RT_dom"/>
</dbReference>
<proteinExistence type="predicted"/>
<dbReference type="SUPFAM" id="SSF56672">
    <property type="entry name" value="DNA/RNA polymerases"/>
    <property type="match status" value="1"/>
</dbReference>
<accession>A0A2Z6MI61</accession>
<dbReference type="PANTHER" id="PTHR31635">
    <property type="entry name" value="REVERSE TRANSCRIPTASE DOMAIN-CONTAINING PROTEIN-RELATED"/>
    <property type="match status" value="1"/>
</dbReference>
<dbReference type="CDD" id="cd01650">
    <property type="entry name" value="RT_nLTR_like"/>
    <property type="match status" value="1"/>
</dbReference>
<evidence type="ECO:0000313" key="3">
    <source>
        <dbReference type="Proteomes" id="UP000242715"/>
    </source>
</evidence>
<evidence type="ECO:0000313" key="2">
    <source>
        <dbReference type="EMBL" id="GAU31728.1"/>
    </source>
</evidence>
<feature type="domain" description="Reverse transcriptase" evidence="1">
    <location>
        <begin position="104"/>
        <end position="385"/>
    </location>
</feature>
<dbReference type="Proteomes" id="UP000242715">
    <property type="component" value="Unassembled WGS sequence"/>
</dbReference>
<keyword evidence="3" id="KW-1185">Reference proteome</keyword>
<dbReference type="PROSITE" id="PS50878">
    <property type="entry name" value="RT_POL"/>
    <property type="match status" value="1"/>
</dbReference>
<dbReference type="OrthoDB" id="1436389at2759"/>
<dbReference type="Pfam" id="PF00078">
    <property type="entry name" value="RVT_1"/>
    <property type="match status" value="1"/>
</dbReference>
<evidence type="ECO:0000259" key="1">
    <source>
        <dbReference type="PROSITE" id="PS50878"/>
    </source>
</evidence>
<dbReference type="PANTHER" id="PTHR31635:SF196">
    <property type="entry name" value="REVERSE TRANSCRIPTASE DOMAIN-CONTAINING PROTEIN-RELATED"/>
    <property type="match status" value="1"/>
</dbReference>
<reference evidence="3" key="1">
    <citation type="journal article" date="2017" name="Front. Plant Sci.">
        <title>Climate Clever Clovers: New Paradigm to Reduce the Environmental Footprint of Ruminants by Breeding Low Methanogenic Forages Utilizing Haplotype Variation.</title>
        <authorList>
            <person name="Kaur P."/>
            <person name="Appels R."/>
            <person name="Bayer P.E."/>
            <person name="Keeble-Gagnere G."/>
            <person name="Wang J."/>
            <person name="Hirakawa H."/>
            <person name="Shirasawa K."/>
            <person name="Vercoe P."/>
            <person name="Stefanova K."/>
            <person name="Durmic Z."/>
            <person name="Nichols P."/>
            <person name="Revell C."/>
            <person name="Isobe S.N."/>
            <person name="Edwards D."/>
            <person name="Erskine W."/>
        </authorList>
    </citation>
    <scope>NUCLEOTIDE SEQUENCE [LARGE SCALE GENOMIC DNA]</scope>
    <source>
        <strain evidence="3">cv. Daliak</strain>
    </source>
</reference>
<sequence length="614" mass="69810">MLRNNDGQWVEDDAALRELVTNYYKELFTETNDRRITFNMKYGFKPLEEEVASKLEREVENDEIKIALFDMGAWKAPGPDGYPAGFYQKNWSIVGIKLNEFVRQVWQQPDSISNINNTDICLIPKVDKPEFVSQFRPISLCNVSYKVLTKVIVNRLKPLIPNIISPYQTGFIPTRSIHENIVVAQEMVHSMSKMRGRNGYVAVKVDLAKAYDRIRWSFISAVLEEVNIPAGLRTIIMHCITSVKTNVMWHGNRSIFFQPGKGIRQGDPMSPYIFVLCMDKLSHLIAEAVDGGNWQPIKAGRSGPFISHLMFADDLLLFGKATEVNMRTITDTLEKFCELSGQLVSIEKTSVLFSKNVPRDLRNVLLLQSGFREANSLGKYLGIPLVGRAPRHSDFEHLVDKVRRKLSGWKATNLSFAGRVTLAKSVIQAVPIYSMMTTPIPKRVLMDIHRIQRNFIWGHDTSQRKMHMISWGTLLLPKESGGLAIRHLPTMNTACLMKMGWNMRENNGSLWCNVLQGKYGRARGVHGNFVVKPTDSFIWKGIVKAWGNISLYEEWSVGNGTSVLAWRDKWLGENIVLGQTMEIIPENIANWKVADMVNELGEWKLEVLNALLLL</sequence>